<dbReference type="Proteomes" id="UP000314294">
    <property type="component" value="Unassembled WGS sequence"/>
</dbReference>
<dbReference type="EMBL" id="SRLO01000365">
    <property type="protein sequence ID" value="TNN59018.1"/>
    <property type="molecule type" value="Genomic_DNA"/>
</dbReference>
<protein>
    <submittedName>
        <fullName evidence="2">Uncharacterized protein</fullName>
    </submittedName>
</protein>
<feature type="region of interest" description="Disordered" evidence="1">
    <location>
        <begin position="152"/>
        <end position="182"/>
    </location>
</feature>
<feature type="compositionally biased region" description="Gly residues" evidence="1">
    <location>
        <begin position="155"/>
        <end position="179"/>
    </location>
</feature>
<evidence type="ECO:0000256" key="1">
    <source>
        <dbReference type="SAM" id="MobiDB-lite"/>
    </source>
</evidence>
<reference evidence="2 3" key="1">
    <citation type="submission" date="2019-03" db="EMBL/GenBank/DDBJ databases">
        <title>First draft genome of Liparis tanakae, snailfish: a comprehensive survey of snailfish specific genes.</title>
        <authorList>
            <person name="Kim W."/>
            <person name="Song I."/>
            <person name="Jeong J.-H."/>
            <person name="Kim D."/>
            <person name="Kim S."/>
            <person name="Ryu S."/>
            <person name="Song J.Y."/>
            <person name="Lee S.K."/>
        </authorList>
    </citation>
    <scope>NUCLEOTIDE SEQUENCE [LARGE SCALE GENOMIC DNA]</scope>
    <source>
        <tissue evidence="2">Muscle</tissue>
    </source>
</reference>
<evidence type="ECO:0000313" key="3">
    <source>
        <dbReference type="Proteomes" id="UP000314294"/>
    </source>
</evidence>
<dbReference type="AlphaFoldDB" id="A0A4Z2GZI2"/>
<accession>A0A4Z2GZI2</accession>
<sequence length="516" mass="53411">MMQARVEGSLKTALNDTRERAYDNKKNGWLRIPHLLRPRGGHPAGLELGAEGLGEVLDLVRGFLRRVERGQVGVAGPVGGRGAAPRLGLLPLGALGGGGAGRQVLGRQAEGAGGVLLLQLLRQLLGRRQLLVAGGLQAQVVARRGGRAHQHAVVGLGGGGRGGGGGRRGGDGQQRGGDGGRVHAVQRGRGVAVLVGEQRPRGAGAAGQQRERAGGAEDGEGPAVGGALQRLQEELGVLAHHRRLVAAVRGVVVLQLGGDGRGGLQVHVVRVVRQVEGHVVVVRPLRLVAVVLQQALQHLVRDARLVVLELQRRRVQHGQRGLLDHAAAAAALGRHVQRAAAVVVVDRVEVAPLLHELHGVVVVAAGGRLLLVGPAPLEEAHVVEHRRLPVVHGAGLLAQLLLSVGAVPQGEQALVQGLAAGFLEDQLRGAPLHGGAGARGVLHAEVLQAHGGRGRRRILLPLALAVFGLGPLAPGGGRVSLSECIAALAELGFAELQHVWVHALLYGFSTSPFVLQ</sequence>
<keyword evidence="3" id="KW-1185">Reference proteome</keyword>
<gene>
    <name evidence="2" type="ORF">EYF80_030756</name>
</gene>
<comment type="caution">
    <text evidence="2">The sequence shown here is derived from an EMBL/GenBank/DDBJ whole genome shotgun (WGS) entry which is preliminary data.</text>
</comment>
<feature type="region of interest" description="Disordered" evidence="1">
    <location>
        <begin position="200"/>
        <end position="222"/>
    </location>
</feature>
<name>A0A4Z2GZI2_9TELE</name>
<organism evidence="2 3">
    <name type="scientific">Liparis tanakae</name>
    <name type="common">Tanaka's snailfish</name>
    <dbReference type="NCBI Taxonomy" id="230148"/>
    <lineage>
        <taxon>Eukaryota</taxon>
        <taxon>Metazoa</taxon>
        <taxon>Chordata</taxon>
        <taxon>Craniata</taxon>
        <taxon>Vertebrata</taxon>
        <taxon>Euteleostomi</taxon>
        <taxon>Actinopterygii</taxon>
        <taxon>Neopterygii</taxon>
        <taxon>Teleostei</taxon>
        <taxon>Neoteleostei</taxon>
        <taxon>Acanthomorphata</taxon>
        <taxon>Eupercaria</taxon>
        <taxon>Perciformes</taxon>
        <taxon>Cottioidei</taxon>
        <taxon>Cottales</taxon>
        <taxon>Liparidae</taxon>
        <taxon>Liparis</taxon>
    </lineage>
</organism>
<evidence type="ECO:0000313" key="2">
    <source>
        <dbReference type="EMBL" id="TNN59018.1"/>
    </source>
</evidence>
<proteinExistence type="predicted"/>